<reference evidence="2 3" key="1">
    <citation type="journal article" date="2015" name="Genome Biol.">
        <title>Comparative genomics of Steinernema reveals deeply conserved gene regulatory networks.</title>
        <authorList>
            <person name="Dillman A.R."/>
            <person name="Macchietto M."/>
            <person name="Porter C.F."/>
            <person name="Rogers A."/>
            <person name="Williams B."/>
            <person name="Antoshechkin I."/>
            <person name="Lee M.M."/>
            <person name="Goodwin Z."/>
            <person name="Lu X."/>
            <person name="Lewis E.E."/>
            <person name="Goodrich-Blair H."/>
            <person name="Stock S.P."/>
            <person name="Adams B.J."/>
            <person name="Sternberg P.W."/>
            <person name="Mortazavi A."/>
        </authorList>
    </citation>
    <scope>NUCLEOTIDE SEQUENCE [LARGE SCALE GENOMIC DNA]</scope>
    <source>
        <strain evidence="2 3">ALL</strain>
    </source>
</reference>
<sequence length="80" mass="9443">MPKMKPNWTWIWKCFATTALGRSFPDQTQPLIKGQIIWGRMKRSLLSQNCIQICDDSSRAVLYDPTGNRLKVRLPYPRYR</sequence>
<dbReference type="Proteomes" id="UP000298663">
    <property type="component" value="Chromosome X"/>
</dbReference>
<dbReference type="AlphaFoldDB" id="A0A4V6I8W7"/>
<evidence type="ECO:0000256" key="1">
    <source>
        <dbReference type="SAM" id="SignalP"/>
    </source>
</evidence>
<evidence type="ECO:0000313" key="3">
    <source>
        <dbReference type="Proteomes" id="UP000298663"/>
    </source>
</evidence>
<proteinExistence type="predicted"/>
<dbReference type="OrthoDB" id="9991441at2759"/>
<feature type="signal peptide" evidence="1">
    <location>
        <begin position="1"/>
        <end position="21"/>
    </location>
</feature>
<keyword evidence="1" id="KW-0732">Signal</keyword>
<accession>A0A4V6I8W7</accession>
<dbReference type="EMBL" id="CM016762">
    <property type="protein sequence ID" value="TMS39763.1"/>
    <property type="molecule type" value="Genomic_DNA"/>
</dbReference>
<evidence type="ECO:0000313" key="2">
    <source>
        <dbReference type="EMBL" id="TMS39763.1"/>
    </source>
</evidence>
<name>A0A4V6I8W7_STECR</name>
<organism evidence="2 3">
    <name type="scientific">Steinernema carpocapsae</name>
    <name type="common">Entomopathogenic nematode</name>
    <dbReference type="NCBI Taxonomy" id="34508"/>
    <lineage>
        <taxon>Eukaryota</taxon>
        <taxon>Metazoa</taxon>
        <taxon>Ecdysozoa</taxon>
        <taxon>Nematoda</taxon>
        <taxon>Chromadorea</taxon>
        <taxon>Rhabditida</taxon>
        <taxon>Tylenchina</taxon>
        <taxon>Panagrolaimomorpha</taxon>
        <taxon>Strongyloidoidea</taxon>
        <taxon>Steinernematidae</taxon>
        <taxon>Steinernema</taxon>
    </lineage>
</organism>
<feature type="chain" id="PRO_5020596998" evidence="1">
    <location>
        <begin position="22"/>
        <end position="80"/>
    </location>
</feature>
<gene>
    <name evidence="2" type="ORF">L596_006244</name>
</gene>
<keyword evidence="3" id="KW-1185">Reference proteome</keyword>
<reference evidence="2 3" key="2">
    <citation type="journal article" date="2019" name="G3 (Bethesda)">
        <title>Hybrid Assembly of the Genome of the Entomopathogenic Nematode Steinernema carpocapsae Identifies the X-Chromosome.</title>
        <authorList>
            <person name="Serra L."/>
            <person name="Macchietto M."/>
            <person name="Macias-Munoz A."/>
            <person name="McGill C.J."/>
            <person name="Rodriguez I.M."/>
            <person name="Rodriguez B."/>
            <person name="Murad R."/>
            <person name="Mortazavi A."/>
        </authorList>
    </citation>
    <scope>NUCLEOTIDE SEQUENCE [LARGE SCALE GENOMIC DNA]</scope>
    <source>
        <strain evidence="2 3">ALL</strain>
    </source>
</reference>
<protein>
    <submittedName>
        <fullName evidence="2">Uncharacterized protein</fullName>
    </submittedName>
</protein>